<dbReference type="Proteomes" id="UP001501586">
    <property type="component" value="Unassembled WGS sequence"/>
</dbReference>
<keyword evidence="5" id="KW-1185">Reference proteome</keyword>
<evidence type="ECO:0000256" key="1">
    <source>
        <dbReference type="SAM" id="MobiDB-lite"/>
    </source>
</evidence>
<keyword evidence="2" id="KW-0812">Transmembrane</keyword>
<protein>
    <recommendedName>
        <fullName evidence="3">YrhK domain-containing protein</fullName>
    </recommendedName>
</protein>
<gene>
    <name evidence="4" type="ORF">GCM10022261_09270</name>
</gene>
<evidence type="ECO:0000313" key="4">
    <source>
        <dbReference type="EMBL" id="GAA4283396.1"/>
    </source>
</evidence>
<dbReference type="EMBL" id="BAABAZ010000004">
    <property type="protein sequence ID" value="GAA4283396.1"/>
    <property type="molecule type" value="Genomic_DNA"/>
</dbReference>
<name>A0ABP8EHP6_9MICO</name>
<keyword evidence="2" id="KW-0472">Membrane</keyword>
<feature type="compositionally biased region" description="Basic and acidic residues" evidence="1">
    <location>
        <begin position="128"/>
        <end position="137"/>
    </location>
</feature>
<organism evidence="4 5">
    <name type="scientific">Brevibacterium daeguense</name>
    <dbReference type="NCBI Taxonomy" id="909936"/>
    <lineage>
        <taxon>Bacteria</taxon>
        <taxon>Bacillati</taxon>
        <taxon>Actinomycetota</taxon>
        <taxon>Actinomycetes</taxon>
        <taxon>Micrococcales</taxon>
        <taxon>Brevibacteriaceae</taxon>
        <taxon>Brevibacterium</taxon>
    </lineage>
</organism>
<evidence type="ECO:0000256" key="2">
    <source>
        <dbReference type="SAM" id="Phobius"/>
    </source>
</evidence>
<comment type="caution">
    <text evidence="4">The sequence shown here is derived from an EMBL/GenBank/DDBJ whole genome shotgun (WGS) entry which is preliminary data.</text>
</comment>
<feature type="compositionally biased region" description="Acidic residues" evidence="1">
    <location>
        <begin position="96"/>
        <end position="106"/>
    </location>
</feature>
<feature type="region of interest" description="Disordered" evidence="1">
    <location>
        <begin position="91"/>
        <end position="137"/>
    </location>
</feature>
<dbReference type="Pfam" id="PF14145">
    <property type="entry name" value="YrhK"/>
    <property type="match status" value="1"/>
</dbReference>
<reference evidence="5" key="1">
    <citation type="journal article" date="2019" name="Int. J. Syst. Evol. Microbiol.">
        <title>The Global Catalogue of Microorganisms (GCM) 10K type strain sequencing project: providing services to taxonomists for standard genome sequencing and annotation.</title>
        <authorList>
            <consortium name="The Broad Institute Genomics Platform"/>
            <consortium name="The Broad Institute Genome Sequencing Center for Infectious Disease"/>
            <person name="Wu L."/>
            <person name="Ma J."/>
        </authorList>
    </citation>
    <scope>NUCLEOTIDE SEQUENCE [LARGE SCALE GENOMIC DNA]</scope>
    <source>
        <strain evidence="5">JCM 17458</strain>
    </source>
</reference>
<evidence type="ECO:0000313" key="5">
    <source>
        <dbReference type="Proteomes" id="UP001501586"/>
    </source>
</evidence>
<feature type="transmembrane region" description="Helical" evidence="2">
    <location>
        <begin position="24"/>
        <end position="45"/>
    </location>
</feature>
<proteinExistence type="predicted"/>
<dbReference type="RefSeq" id="WP_236863459.1">
    <property type="nucleotide sequence ID" value="NZ_BAABAZ010000004.1"/>
</dbReference>
<feature type="transmembrane region" description="Helical" evidence="2">
    <location>
        <begin position="51"/>
        <end position="70"/>
    </location>
</feature>
<feature type="domain" description="YrhK" evidence="3">
    <location>
        <begin position="21"/>
        <end position="76"/>
    </location>
</feature>
<sequence length="137" mass="15412">MRFFDPRDRQITPQQAQRYAKFEILHTAVDFLAAFLFVIGSILFFSEQTKMAGTVCFLVGSIFFATKPSIRIVREIWLARLNRIDHLAAEAPEGPGDFEELTDDDEHGPAHGEHAPIDDEDALADDVPAEHSSRATR</sequence>
<dbReference type="InterPro" id="IPR025424">
    <property type="entry name" value="YrhK_domain"/>
</dbReference>
<accession>A0ABP8EHP6</accession>
<evidence type="ECO:0000259" key="3">
    <source>
        <dbReference type="Pfam" id="PF14145"/>
    </source>
</evidence>
<feature type="compositionally biased region" description="Basic and acidic residues" evidence="1">
    <location>
        <begin position="107"/>
        <end position="117"/>
    </location>
</feature>
<keyword evidence="2" id="KW-1133">Transmembrane helix</keyword>